<keyword evidence="2" id="KW-1185">Reference proteome</keyword>
<evidence type="ECO:0000313" key="2">
    <source>
        <dbReference type="Proteomes" id="UP000800041"/>
    </source>
</evidence>
<gene>
    <name evidence="1" type="ORF">K402DRAFT_196586</name>
</gene>
<accession>A0A6G1GNB6</accession>
<reference evidence="1" key="1">
    <citation type="journal article" date="2020" name="Stud. Mycol.">
        <title>101 Dothideomycetes genomes: a test case for predicting lifestyles and emergence of pathogens.</title>
        <authorList>
            <person name="Haridas S."/>
            <person name="Albert R."/>
            <person name="Binder M."/>
            <person name="Bloem J."/>
            <person name="Labutti K."/>
            <person name="Salamov A."/>
            <person name="Andreopoulos B."/>
            <person name="Baker S."/>
            <person name="Barry K."/>
            <person name="Bills G."/>
            <person name="Bluhm B."/>
            <person name="Cannon C."/>
            <person name="Castanera R."/>
            <person name="Culley D."/>
            <person name="Daum C."/>
            <person name="Ezra D."/>
            <person name="Gonzalez J."/>
            <person name="Henrissat B."/>
            <person name="Kuo A."/>
            <person name="Liang C."/>
            <person name="Lipzen A."/>
            <person name="Lutzoni F."/>
            <person name="Magnuson J."/>
            <person name="Mondo S."/>
            <person name="Nolan M."/>
            <person name="Ohm R."/>
            <person name="Pangilinan J."/>
            <person name="Park H.-J."/>
            <person name="Ramirez L."/>
            <person name="Alfaro M."/>
            <person name="Sun H."/>
            <person name="Tritt A."/>
            <person name="Yoshinaga Y."/>
            <person name="Zwiers L.-H."/>
            <person name="Turgeon B."/>
            <person name="Goodwin S."/>
            <person name="Spatafora J."/>
            <person name="Crous P."/>
            <person name="Grigoriev I."/>
        </authorList>
    </citation>
    <scope>NUCLEOTIDE SEQUENCE</scope>
    <source>
        <strain evidence="1">CBS 113979</strain>
    </source>
</reference>
<evidence type="ECO:0000313" key="1">
    <source>
        <dbReference type="EMBL" id="KAF1982314.1"/>
    </source>
</evidence>
<organism evidence="1 2">
    <name type="scientific">Aulographum hederae CBS 113979</name>
    <dbReference type="NCBI Taxonomy" id="1176131"/>
    <lineage>
        <taxon>Eukaryota</taxon>
        <taxon>Fungi</taxon>
        <taxon>Dikarya</taxon>
        <taxon>Ascomycota</taxon>
        <taxon>Pezizomycotina</taxon>
        <taxon>Dothideomycetes</taxon>
        <taxon>Pleosporomycetidae</taxon>
        <taxon>Aulographales</taxon>
        <taxon>Aulographaceae</taxon>
    </lineage>
</organism>
<proteinExistence type="predicted"/>
<name>A0A6G1GNB6_9PEZI</name>
<sequence length="77" mass="8685">MNSPLCSCGSIQSPGHLILSCKWYRKERKKLKEALNVSMLSLRPLLCTKMGIELSRLLLGSVSQLSRNTHAKLHLCY</sequence>
<protein>
    <recommendedName>
        <fullName evidence="3">Reverse transcriptase zinc-binding domain-containing protein</fullName>
    </recommendedName>
</protein>
<evidence type="ECO:0008006" key="3">
    <source>
        <dbReference type="Google" id="ProtNLM"/>
    </source>
</evidence>
<dbReference type="EMBL" id="ML977185">
    <property type="protein sequence ID" value="KAF1982314.1"/>
    <property type="molecule type" value="Genomic_DNA"/>
</dbReference>
<dbReference type="AlphaFoldDB" id="A0A6G1GNB6"/>
<dbReference type="Proteomes" id="UP000800041">
    <property type="component" value="Unassembled WGS sequence"/>
</dbReference>
<dbReference type="OrthoDB" id="3942798at2759"/>